<keyword evidence="2" id="KW-0732">Signal</keyword>
<dbReference type="Gene3D" id="3.40.710.10">
    <property type="entry name" value="DD-peptidase/beta-lactamase superfamily"/>
    <property type="match status" value="1"/>
</dbReference>
<dbReference type="KEGG" id="agv:OJF2_01170"/>
<evidence type="ECO:0000313" key="6">
    <source>
        <dbReference type="Proteomes" id="UP000324233"/>
    </source>
</evidence>
<dbReference type="SUPFAM" id="SSF56601">
    <property type="entry name" value="beta-lactamase/transpeptidase-like"/>
    <property type="match status" value="1"/>
</dbReference>
<dbReference type="InterPro" id="IPR001466">
    <property type="entry name" value="Beta-lactam-related"/>
</dbReference>
<evidence type="ECO:0000256" key="1">
    <source>
        <dbReference type="SAM" id="MobiDB-lite"/>
    </source>
</evidence>
<dbReference type="EMBL" id="CP042997">
    <property type="protein sequence ID" value="QEH31652.1"/>
    <property type="molecule type" value="Genomic_DNA"/>
</dbReference>
<dbReference type="Pfam" id="PF00144">
    <property type="entry name" value="Beta-lactamase"/>
    <property type="match status" value="1"/>
</dbReference>
<feature type="chain" id="PRO_5022906688" evidence="2">
    <location>
        <begin position="27"/>
        <end position="506"/>
    </location>
</feature>
<dbReference type="Gene3D" id="2.40.128.600">
    <property type="match status" value="1"/>
</dbReference>
<proteinExistence type="predicted"/>
<feature type="domain" description="Peptidase S12 Pab87-related C-terminal" evidence="4">
    <location>
        <begin position="409"/>
        <end position="491"/>
    </location>
</feature>
<keyword evidence="6" id="KW-1185">Reference proteome</keyword>
<protein>
    <submittedName>
        <fullName evidence="5">Beta-lactamase</fullName>
        <ecNumber evidence="5">3.5.2.6</ecNumber>
    </submittedName>
</protein>
<dbReference type="InterPro" id="IPR021860">
    <property type="entry name" value="Peptidase_S12_Pab87-rel_C"/>
</dbReference>
<feature type="domain" description="Beta-lactamase-related" evidence="3">
    <location>
        <begin position="40"/>
        <end position="358"/>
    </location>
</feature>
<evidence type="ECO:0000259" key="3">
    <source>
        <dbReference type="Pfam" id="PF00144"/>
    </source>
</evidence>
<dbReference type="InterPro" id="IPR050491">
    <property type="entry name" value="AmpC-like"/>
</dbReference>
<evidence type="ECO:0000256" key="2">
    <source>
        <dbReference type="SAM" id="SignalP"/>
    </source>
</evidence>
<dbReference type="InterPro" id="IPR012338">
    <property type="entry name" value="Beta-lactam/transpept-like"/>
</dbReference>
<reference evidence="5 6" key="1">
    <citation type="submission" date="2019-08" db="EMBL/GenBank/DDBJ databases">
        <title>Deep-cultivation of Planctomycetes and their phenomic and genomic characterization uncovers novel biology.</title>
        <authorList>
            <person name="Wiegand S."/>
            <person name="Jogler M."/>
            <person name="Boedeker C."/>
            <person name="Pinto D."/>
            <person name="Vollmers J."/>
            <person name="Rivas-Marin E."/>
            <person name="Kohn T."/>
            <person name="Peeters S.H."/>
            <person name="Heuer A."/>
            <person name="Rast P."/>
            <person name="Oberbeckmann S."/>
            <person name="Bunk B."/>
            <person name="Jeske O."/>
            <person name="Meyerdierks A."/>
            <person name="Storesund J.E."/>
            <person name="Kallscheuer N."/>
            <person name="Luecker S."/>
            <person name="Lage O.M."/>
            <person name="Pohl T."/>
            <person name="Merkel B.J."/>
            <person name="Hornburger P."/>
            <person name="Mueller R.-W."/>
            <person name="Bruemmer F."/>
            <person name="Labrenz M."/>
            <person name="Spormann A.M."/>
            <person name="Op den Camp H."/>
            <person name="Overmann J."/>
            <person name="Amann R."/>
            <person name="Jetten M.S.M."/>
            <person name="Mascher T."/>
            <person name="Medema M.H."/>
            <person name="Devos D.P."/>
            <person name="Kaster A.-K."/>
            <person name="Ovreas L."/>
            <person name="Rohde M."/>
            <person name="Galperin M.Y."/>
            <person name="Jogler C."/>
        </authorList>
    </citation>
    <scope>NUCLEOTIDE SEQUENCE [LARGE SCALE GENOMIC DNA]</scope>
    <source>
        <strain evidence="5 6">OJF2</strain>
    </source>
</reference>
<dbReference type="Pfam" id="PF11954">
    <property type="entry name" value="DUF3471"/>
    <property type="match status" value="1"/>
</dbReference>
<keyword evidence="5" id="KW-0378">Hydrolase</keyword>
<dbReference type="Proteomes" id="UP000324233">
    <property type="component" value="Chromosome"/>
</dbReference>
<accession>A0A5B9VTN4</accession>
<dbReference type="GO" id="GO:0008800">
    <property type="term" value="F:beta-lactamase activity"/>
    <property type="evidence" value="ECO:0007669"/>
    <property type="project" value="UniProtKB-EC"/>
</dbReference>
<evidence type="ECO:0000313" key="5">
    <source>
        <dbReference type="EMBL" id="QEH31652.1"/>
    </source>
</evidence>
<dbReference type="AlphaFoldDB" id="A0A5B9VTN4"/>
<gene>
    <name evidence="5" type="primary">ampC_1</name>
    <name evidence="5" type="ORF">OJF2_01170</name>
</gene>
<evidence type="ECO:0000259" key="4">
    <source>
        <dbReference type="Pfam" id="PF11954"/>
    </source>
</evidence>
<dbReference type="PANTHER" id="PTHR46825:SF15">
    <property type="entry name" value="BETA-LACTAMASE-RELATED DOMAIN-CONTAINING PROTEIN"/>
    <property type="match status" value="1"/>
</dbReference>
<feature type="signal peptide" evidence="2">
    <location>
        <begin position="1"/>
        <end position="26"/>
    </location>
</feature>
<dbReference type="PANTHER" id="PTHR46825">
    <property type="entry name" value="D-ALANYL-D-ALANINE-CARBOXYPEPTIDASE/ENDOPEPTIDASE AMPH"/>
    <property type="match status" value="1"/>
</dbReference>
<dbReference type="RefSeq" id="WP_168221504.1">
    <property type="nucleotide sequence ID" value="NZ_CP042997.1"/>
</dbReference>
<dbReference type="EC" id="3.5.2.6" evidence="5"/>
<name>A0A5B9VTN4_9BACT</name>
<organism evidence="5 6">
    <name type="scientific">Aquisphaera giovannonii</name>
    <dbReference type="NCBI Taxonomy" id="406548"/>
    <lineage>
        <taxon>Bacteria</taxon>
        <taxon>Pseudomonadati</taxon>
        <taxon>Planctomycetota</taxon>
        <taxon>Planctomycetia</taxon>
        <taxon>Isosphaerales</taxon>
        <taxon>Isosphaeraceae</taxon>
        <taxon>Aquisphaera</taxon>
    </lineage>
</organism>
<feature type="region of interest" description="Disordered" evidence="1">
    <location>
        <begin position="241"/>
        <end position="264"/>
    </location>
</feature>
<sequence precursor="true">MDRIAKAAVAATALLAGLLFATEAGAFTDPARVRAVLPAFENYVAQSQARTGVPGLSIAVVAGDQVVYVQGFGVRRVGQAARVTPNTVFQLASVSKPIASTVAAGLVGRGAVRWDDRIAALIPGFRMSLPDTTARVTVRDMLSHQSGLPEFAGDVLVDVGISRHDLIERTRFIPLEAALRTHYAYSNVGYAIGAAAAARPTGIAWEDVSRAVLYRPLGMASTSSRYADFLAARDRAEPHVRAGASWTPRIPPNDDDAESPAGGVSSSARDMANFLRLHLRDGVFAGRTVIAPRALAETRTPQAWTGSGYYGLGWNVGTDPDGRTQISHSGAFNSGAATVVSFLPGEDVGIVVLTNSFPIGLPEALSAGFFDLLLRGGVARDYVGLYGEFYANFWQTIVDQYPSYPPVFPIPARPLASYVGTYANSLYGNVQVVRTRQGLSVRLGPKQVTYPLAHYSGDLFLFTPVGENAYVPSGAHFNFAGKGPARSLTIDYYNTEGQGTLARVSR</sequence>